<gene>
    <name evidence="3" type="ORF">ILUMI_15239</name>
</gene>
<evidence type="ECO:0000256" key="1">
    <source>
        <dbReference type="SAM" id="Phobius"/>
    </source>
</evidence>
<feature type="transmembrane region" description="Helical" evidence="1">
    <location>
        <begin position="20"/>
        <end position="38"/>
    </location>
</feature>
<feature type="chain" id="PRO_5035469648" description="DDE Tnp4 domain-containing protein" evidence="2">
    <location>
        <begin position="25"/>
        <end position="73"/>
    </location>
</feature>
<dbReference type="Proteomes" id="UP000801492">
    <property type="component" value="Unassembled WGS sequence"/>
</dbReference>
<comment type="caution">
    <text evidence="3">The sequence shown here is derived from an EMBL/GenBank/DDBJ whole genome shotgun (WGS) entry which is preliminary data.</text>
</comment>
<evidence type="ECO:0008006" key="5">
    <source>
        <dbReference type="Google" id="ProtNLM"/>
    </source>
</evidence>
<keyword evidence="1" id="KW-1133">Transmembrane helix</keyword>
<feature type="non-terminal residue" evidence="3">
    <location>
        <position position="1"/>
    </location>
</feature>
<evidence type="ECO:0000313" key="3">
    <source>
        <dbReference type="EMBL" id="KAF2890933.1"/>
    </source>
</evidence>
<accession>A0A8K0CNY8</accession>
<keyword evidence="1" id="KW-0812">Transmembrane</keyword>
<protein>
    <recommendedName>
        <fullName evidence="5">DDE Tnp4 domain-containing protein</fullName>
    </recommendedName>
</protein>
<keyword evidence="4" id="KW-1185">Reference proteome</keyword>
<organism evidence="3 4">
    <name type="scientific">Ignelater luminosus</name>
    <name type="common">Cucubano</name>
    <name type="synonym">Pyrophorus luminosus</name>
    <dbReference type="NCBI Taxonomy" id="2038154"/>
    <lineage>
        <taxon>Eukaryota</taxon>
        <taxon>Metazoa</taxon>
        <taxon>Ecdysozoa</taxon>
        <taxon>Arthropoda</taxon>
        <taxon>Hexapoda</taxon>
        <taxon>Insecta</taxon>
        <taxon>Pterygota</taxon>
        <taxon>Neoptera</taxon>
        <taxon>Endopterygota</taxon>
        <taxon>Coleoptera</taxon>
        <taxon>Polyphaga</taxon>
        <taxon>Elateriformia</taxon>
        <taxon>Elateroidea</taxon>
        <taxon>Elateridae</taxon>
        <taxon>Agrypninae</taxon>
        <taxon>Pyrophorini</taxon>
        <taxon>Ignelater</taxon>
    </lineage>
</organism>
<keyword evidence="1" id="KW-0472">Membrane</keyword>
<sequence>WDPNHWRLFPWALLLGDSDYPLLSWLMTPVVQAGANAVGSQRRERWRKDDDVAPGTVQGKDVHSSLVRMFAAE</sequence>
<dbReference type="EMBL" id="VTPC01043609">
    <property type="protein sequence ID" value="KAF2890933.1"/>
    <property type="molecule type" value="Genomic_DNA"/>
</dbReference>
<feature type="signal peptide" evidence="2">
    <location>
        <begin position="1"/>
        <end position="24"/>
    </location>
</feature>
<evidence type="ECO:0000256" key="2">
    <source>
        <dbReference type="SAM" id="SignalP"/>
    </source>
</evidence>
<proteinExistence type="predicted"/>
<dbReference type="OrthoDB" id="6753939at2759"/>
<evidence type="ECO:0000313" key="4">
    <source>
        <dbReference type="Proteomes" id="UP000801492"/>
    </source>
</evidence>
<name>A0A8K0CNY8_IGNLU</name>
<keyword evidence="2" id="KW-0732">Signal</keyword>
<dbReference type="AlphaFoldDB" id="A0A8K0CNY8"/>
<reference evidence="3" key="1">
    <citation type="submission" date="2019-08" db="EMBL/GenBank/DDBJ databases">
        <title>The genome of the North American firefly Photinus pyralis.</title>
        <authorList>
            <consortium name="Photinus pyralis genome working group"/>
            <person name="Fallon T.R."/>
            <person name="Sander Lower S.E."/>
            <person name="Weng J.-K."/>
        </authorList>
    </citation>
    <scope>NUCLEOTIDE SEQUENCE</scope>
    <source>
        <strain evidence="3">TRF0915ILg1</strain>
        <tissue evidence="3">Whole body</tissue>
    </source>
</reference>